<evidence type="ECO:0000313" key="25">
    <source>
        <dbReference type="WBParaSite" id="EVEC_0000781401-mRNA-1"/>
    </source>
</evidence>
<dbReference type="InterPro" id="IPR037359">
    <property type="entry name" value="NST/OST"/>
</dbReference>
<evidence type="ECO:0000256" key="2">
    <source>
        <dbReference type="ARBA" id="ARBA00004841"/>
    </source>
</evidence>
<reference evidence="23 24" key="2">
    <citation type="submission" date="2018-10" db="EMBL/GenBank/DDBJ databases">
        <authorList>
            <consortium name="Pathogen Informatics"/>
        </authorList>
    </citation>
    <scope>NUCLEOTIDE SEQUENCE [LARGE SCALE GENOMIC DNA]</scope>
</reference>
<dbReference type="InterPro" id="IPR000863">
    <property type="entry name" value="Sulfotransferase_dom"/>
</dbReference>
<evidence type="ECO:0000256" key="13">
    <source>
        <dbReference type="ARBA" id="ARBA00023157"/>
    </source>
</evidence>
<dbReference type="GO" id="GO:0019213">
    <property type="term" value="F:deacetylase activity"/>
    <property type="evidence" value="ECO:0007669"/>
    <property type="project" value="TreeGrafter"/>
</dbReference>
<evidence type="ECO:0000256" key="4">
    <source>
        <dbReference type="ARBA" id="ARBA00010420"/>
    </source>
</evidence>
<dbReference type="UniPathway" id="UPA00756"/>
<evidence type="ECO:0000256" key="17">
    <source>
        <dbReference type="PIRSR" id="PIRSR637359-2"/>
    </source>
</evidence>
<dbReference type="GO" id="GO:0015012">
    <property type="term" value="P:heparan sulfate proteoglycan biosynthetic process"/>
    <property type="evidence" value="ECO:0007669"/>
    <property type="project" value="UniProtKB-UniPathway"/>
</dbReference>
<dbReference type="InterPro" id="IPR027417">
    <property type="entry name" value="P-loop_NTPase"/>
</dbReference>
<reference evidence="25" key="1">
    <citation type="submission" date="2016-04" db="UniProtKB">
        <authorList>
            <consortium name="WormBaseParasite"/>
        </authorList>
    </citation>
    <scope>IDENTIFICATION</scope>
</reference>
<evidence type="ECO:0000256" key="5">
    <source>
        <dbReference type="ARBA" id="ARBA00012979"/>
    </source>
</evidence>
<evidence type="ECO:0000256" key="8">
    <source>
        <dbReference type="ARBA" id="ARBA00022801"/>
    </source>
</evidence>
<dbReference type="OrthoDB" id="8958249at2759"/>
<evidence type="ECO:0000256" key="16">
    <source>
        <dbReference type="PIRSR" id="PIRSR637359-1"/>
    </source>
</evidence>
<evidence type="ECO:0000256" key="1">
    <source>
        <dbReference type="ARBA" id="ARBA00004323"/>
    </source>
</evidence>
<keyword evidence="7 19" id="KW-0812">Transmembrane</keyword>
<feature type="domain" description="Sulfotransferase" evidence="20">
    <location>
        <begin position="598"/>
        <end position="830"/>
    </location>
</feature>
<evidence type="ECO:0000256" key="11">
    <source>
        <dbReference type="ARBA" id="ARBA00023034"/>
    </source>
</evidence>
<dbReference type="Pfam" id="PF25119">
    <property type="entry name" value="HSNSD_N"/>
    <property type="match status" value="1"/>
</dbReference>
<dbReference type="UniPathway" id="UPA00862"/>
<dbReference type="Proteomes" id="UP000274131">
    <property type="component" value="Unassembled WGS sequence"/>
</dbReference>
<evidence type="ECO:0000256" key="19">
    <source>
        <dbReference type="SAM" id="Phobius"/>
    </source>
</evidence>
<evidence type="ECO:0000256" key="3">
    <source>
        <dbReference type="ARBA" id="ARBA00005093"/>
    </source>
</evidence>
<evidence type="ECO:0000256" key="12">
    <source>
        <dbReference type="ARBA" id="ARBA00023136"/>
    </source>
</evidence>
<dbReference type="GO" id="GO:0015016">
    <property type="term" value="F:heparan sulfate N-sulfotransferase activity"/>
    <property type="evidence" value="ECO:0007669"/>
    <property type="project" value="UniProtKB-EC"/>
</dbReference>
<feature type="binding site" evidence="17">
    <location>
        <position position="690"/>
    </location>
    <ligand>
        <name>3'-phosphoadenylyl sulfate</name>
        <dbReference type="ChEBI" id="CHEBI:58339"/>
    </ligand>
</feature>
<proteinExistence type="inferred from homology"/>
<evidence type="ECO:0000256" key="10">
    <source>
        <dbReference type="ARBA" id="ARBA00022989"/>
    </source>
</evidence>
<dbReference type="EC" id="2.8.2.8" evidence="5"/>
<dbReference type="GO" id="GO:0016787">
    <property type="term" value="F:hydrolase activity"/>
    <property type="evidence" value="ECO:0007669"/>
    <property type="project" value="UniProtKB-KW"/>
</dbReference>
<gene>
    <name evidence="23" type="ORF">EVEC_LOCUS7298</name>
</gene>
<comment type="pathway">
    <text evidence="3">Glycan metabolism; heparan sulfate biosynthesis.</text>
</comment>
<feature type="binding site" evidence="17">
    <location>
        <begin position="810"/>
        <end position="814"/>
    </location>
    <ligand>
        <name>3'-phosphoadenylyl sulfate</name>
        <dbReference type="ChEBI" id="CHEBI:58339"/>
    </ligand>
</feature>
<dbReference type="Pfam" id="PF12062">
    <property type="entry name" value="HSNSD-CE"/>
    <property type="match status" value="1"/>
</dbReference>
<protein>
    <recommendedName>
        <fullName evidence="5">[heparan sulfate]-glucosamine N-sulfotransferase</fullName>
        <ecNumber evidence="5">2.8.2.8</ecNumber>
    </recommendedName>
</protein>
<evidence type="ECO:0000259" key="20">
    <source>
        <dbReference type="Pfam" id="PF00685"/>
    </source>
</evidence>
<comment type="subcellular location">
    <subcellularLocation>
        <location evidence="1">Golgi apparatus membrane</location>
        <topology evidence="1">Single-pass type II membrane protein</topology>
    </subcellularLocation>
</comment>
<dbReference type="WBParaSite" id="EVEC_0000781401-mRNA-1">
    <property type="protein sequence ID" value="EVEC_0000781401-mRNA-1"/>
    <property type="gene ID" value="EVEC_0000781401"/>
</dbReference>
<evidence type="ECO:0000313" key="23">
    <source>
        <dbReference type="EMBL" id="VDD92547.1"/>
    </source>
</evidence>
<keyword evidence="10 19" id="KW-1133">Transmembrane helix</keyword>
<keyword evidence="8" id="KW-0378">Hydrolase</keyword>
<sequence>MTFYLPRRRLLPLGKLSLSAAVVLFIYFWLPIGDKPEKVHPRLNRTKLEYFKKFPPQTLPAYSCPSSGAAFENFNESFLKSFWKNHSQTDQKILVFVETLYSKLGRQIVNILNAAKVSYKVDSLTKNVPLLANAKRGRFAVIIFENYYKYLNLPSWNRQLLDKYCRDYDVGLIGFLASHPTDYIRLKIKDSSLTLRQKQYATNFRFDRRSHITYIARSGPVLEVATPHNGDWVLFEKSDGYESIITAEDNEGNERAAVIWDQGNSDKIHRVLFGHGLSYWMNEVAFIDSLRFMSKGKFDLGLDRFIQIDVDDVFVGASGGRIIRSDADALLESQNRLRKKIDNFTYCLGFSGYYFHSGDRLEDGGDERLIELADNFLWFPHMWKHNHAHEYNLTYLEAIMAQNKLFAQGMKLPAFSHYSVSPQHAGVYPLHEALYTAWQKIWDVWVTSTEEYPHLRPASSRRGFIHRNISVLPRQTCGLYTHTHFFHAYPGGFSKLLANIEGGDLFFSILINPFSIFMTHQQNYANDRLGTFTFERVVDFINCWTNLRLKWVEPVTLAKLYFERFSTEKLPVWGNPCTDDRHVKILPAEYNCSHMSLPNILIVGPQKSGSTALATYLALHPGFVTNGPIPVSFEELQYMNQFLNRTSSNQLVFEKSATYFDNPEAPRTAAALLPKADIVILHDPALRAYSWYHHMRAHNNTIALDYSLNEILASDSTASLSIRRLKQRCTSPGRYAHHIERWLDYFPLSQMHFVDGQTLRENPAQALAQLIASLHMTDFPFDQLLKYDDAKGFFCVAGPNGKNKCLGASKGRKYPPMEKELREQLDLIYKDDNIALARFLDRNDLPAPNWLKSSLTHTQ</sequence>
<dbReference type="AlphaFoldDB" id="A0A0N4VBB1"/>
<name>A0A0N4VBB1_ENTVE</name>
<keyword evidence="9" id="KW-0735">Signal-anchor</keyword>
<dbReference type="PANTHER" id="PTHR10605">
    <property type="entry name" value="HEPARAN SULFATE SULFOTRANSFERASE"/>
    <property type="match status" value="1"/>
</dbReference>
<feature type="disulfide bond" evidence="18">
    <location>
        <begin position="795"/>
        <end position="805"/>
    </location>
</feature>
<dbReference type="SUPFAM" id="SSF52540">
    <property type="entry name" value="P-loop containing nucleoside triphosphate hydrolases"/>
    <property type="match status" value="1"/>
</dbReference>
<evidence type="ECO:0000256" key="15">
    <source>
        <dbReference type="ARBA" id="ARBA00023268"/>
    </source>
</evidence>
<feature type="domain" description="Heparan sulphate-N-deacetylase deacetylase" evidence="21">
    <location>
        <begin position="303"/>
        <end position="506"/>
    </location>
</feature>
<dbReference type="GO" id="GO:0030210">
    <property type="term" value="P:heparin proteoglycan biosynthetic process"/>
    <property type="evidence" value="ECO:0007669"/>
    <property type="project" value="UniProtKB-UniPathway"/>
</dbReference>
<evidence type="ECO:0000256" key="6">
    <source>
        <dbReference type="ARBA" id="ARBA00022679"/>
    </source>
</evidence>
<dbReference type="STRING" id="51028.A0A0N4VBB1"/>
<feature type="transmembrane region" description="Helical" evidence="19">
    <location>
        <begin position="12"/>
        <end position="30"/>
    </location>
</feature>
<keyword evidence="6" id="KW-0808">Transferase</keyword>
<keyword evidence="24" id="KW-1185">Reference proteome</keyword>
<dbReference type="Gene3D" id="3.40.50.300">
    <property type="entry name" value="P-loop containing nucleotide triphosphate hydrolases"/>
    <property type="match status" value="1"/>
</dbReference>
<evidence type="ECO:0000256" key="9">
    <source>
        <dbReference type="ARBA" id="ARBA00022968"/>
    </source>
</evidence>
<feature type="domain" description="Heparan sulfate-N-deacetylase N-terminal" evidence="22">
    <location>
        <begin position="89"/>
        <end position="293"/>
    </location>
</feature>
<dbReference type="Pfam" id="PF00685">
    <property type="entry name" value="Sulfotransfer_1"/>
    <property type="match status" value="1"/>
</dbReference>
<keyword evidence="13 18" id="KW-1015">Disulfide bond</keyword>
<feature type="active site" description="For sulfotransferase activity" evidence="16">
    <location>
        <position position="607"/>
    </location>
</feature>
<dbReference type="InterPro" id="IPR021930">
    <property type="entry name" value="Heparan_SO4_deacetylase_dom"/>
</dbReference>
<evidence type="ECO:0000256" key="14">
    <source>
        <dbReference type="ARBA" id="ARBA00023180"/>
    </source>
</evidence>
<dbReference type="InterPro" id="IPR056793">
    <property type="entry name" value="HSNSD_N"/>
</dbReference>
<dbReference type="EMBL" id="UXUI01008860">
    <property type="protein sequence ID" value="VDD92547.1"/>
    <property type="molecule type" value="Genomic_DNA"/>
</dbReference>
<evidence type="ECO:0000313" key="24">
    <source>
        <dbReference type="Proteomes" id="UP000274131"/>
    </source>
</evidence>
<evidence type="ECO:0000256" key="18">
    <source>
        <dbReference type="PIRSR" id="PIRSR637359-3"/>
    </source>
</evidence>
<organism evidence="25">
    <name type="scientific">Enterobius vermicularis</name>
    <name type="common">Human pinworm</name>
    <dbReference type="NCBI Taxonomy" id="51028"/>
    <lineage>
        <taxon>Eukaryota</taxon>
        <taxon>Metazoa</taxon>
        <taxon>Ecdysozoa</taxon>
        <taxon>Nematoda</taxon>
        <taxon>Chromadorea</taxon>
        <taxon>Rhabditida</taxon>
        <taxon>Spirurina</taxon>
        <taxon>Oxyuridomorpha</taxon>
        <taxon>Oxyuroidea</taxon>
        <taxon>Oxyuridae</taxon>
        <taxon>Enterobius</taxon>
    </lineage>
</organism>
<accession>A0A0N4VBB1</accession>
<keyword evidence="15" id="KW-0511">Multifunctional enzyme</keyword>
<keyword evidence="12 19" id="KW-0472">Membrane</keyword>
<keyword evidence="11" id="KW-0333">Golgi apparatus</keyword>
<evidence type="ECO:0000256" key="7">
    <source>
        <dbReference type="ARBA" id="ARBA00022692"/>
    </source>
</evidence>
<comment type="pathway">
    <text evidence="2">Glycan metabolism; heparin biosynthesis.</text>
</comment>
<evidence type="ECO:0000259" key="22">
    <source>
        <dbReference type="Pfam" id="PF25119"/>
    </source>
</evidence>
<keyword evidence="14" id="KW-0325">Glycoprotein</keyword>
<dbReference type="GO" id="GO:0000139">
    <property type="term" value="C:Golgi membrane"/>
    <property type="evidence" value="ECO:0007669"/>
    <property type="project" value="UniProtKB-SubCell"/>
</dbReference>
<comment type="similarity">
    <text evidence="4">Belongs to the sulfotransferase 1 family. NDST subfamily.</text>
</comment>
<dbReference type="PANTHER" id="PTHR10605:SF56">
    <property type="entry name" value="BIFUNCTIONAL HEPARAN SULFATE N-DEACETYLASE_N-SULFOTRANSFERASE"/>
    <property type="match status" value="1"/>
</dbReference>
<evidence type="ECO:0000259" key="21">
    <source>
        <dbReference type="Pfam" id="PF12062"/>
    </source>
</evidence>